<sequence>MNTYIKTILLFTFLVLTSCEDVIEIELQSVPPKLVIEASLDWEKNTLGNEQMIRLSTSTPYFDTATNTFVTGASVKVINNSNNTEFIFEDQNNGDYLTSDFVPIINQSYTLEIIYNGEYYSATETLIPVVDISGITQSRNRGFDEEVLEVNVNFNDPVEKGNYYLFRYWEDGDLLVRLDGLKDEFTNGNPFSWYFEKIEDEDNGVEEFVSGDLVFIDFFGISKGYYNYINVLTQQTGGVSLFGTIPVPLKGNCINLDNPDNDAYGYFRLTQVIRSAYTFQ</sequence>
<dbReference type="Proteomes" id="UP001176806">
    <property type="component" value="Unassembled WGS sequence"/>
</dbReference>
<evidence type="ECO:0000313" key="2">
    <source>
        <dbReference type="Proteomes" id="UP001176806"/>
    </source>
</evidence>
<proteinExistence type="predicted"/>
<gene>
    <name evidence="1" type="ORF">Q4Q40_02940</name>
</gene>
<reference evidence="1" key="1">
    <citation type="submission" date="2023-07" db="EMBL/GenBank/DDBJ databases">
        <title>Two novel species in the genus Flavivirga.</title>
        <authorList>
            <person name="Kwon K."/>
        </authorList>
    </citation>
    <scope>NUCLEOTIDE SEQUENCE</scope>
    <source>
        <strain evidence="1">KACC 14158</strain>
    </source>
</reference>
<dbReference type="EMBL" id="JAUOEL010000001">
    <property type="protein sequence ID" value="MDO5973127.1"/>
    <property type="molecule type" value="Genomic_DNA"/>
</dbReference>
<dbReference type="Pfam" id="PF14054">
    <property type="entry name" value="DUF4249"/>
    <property type="match status" value="1"/>
</dbReference>
<name>A0ABT8WIY8_9FLAO</name>
<organism evidence="1 2">
    <name type="scientific">Flavivirga jejuensis</name>
    <dbReference type="NCBI Taxonomy" id="870487"/>
    <lineage>
        <taxon>Bacteria</taxon>
        <taxon>Pseudomonadati</taxon>
        <taxon>Bacteroidota</taxon>
        <taxon>Flavobacteriia</taxon>
        <taxon>Flavobacteriales</taxon>
        <taxon>Flavobacteriaceae</taxon>
        <taxon>Flavivirga</taxon>
    </lineage>
</organism>
<dbReference type="RefSeq" id="WP_303300195.1">
    <property type="nucleotide sequence ID" value="NZ_BAABDA010000042.1"/>
</dbReference>
<protein>
    <submittedName>
        <fullName evidence="1">DUF4249 domain-containing protein</fullName>
    </submittedName>
</protein>
<keyword evidence="2" id="KW-1185">Reference proteome</keyword>
<dbReference type="PROSITE" id="PS51257">
    <property type="entry name" value="PROKAR_LIPOPROTEIN"/>
    <property type="match status" value="1"/>
</dbReference>
<evidence type="ECO:0000313" key="1">
    <source>
        <dbReference type="EMBL" id="MDO5973127.1"/>
    </source>
</evidence>
<dbReference type="InterPro" id="IPR025345">
    <property type="entry name" value="DUF4249"/>
</dbReference>
<comment type="caution">
    <text evidence="1">The sequence shown here is derived from an EMBL/GenBank/DDBJ whole genome shotgun (WGS) entry which is preliminary data.</text>
</comment>
<accession>A0ABT8WIY8</accession>